<evidence type="ECO:0000313" key="2">
    <source>
        <dbReference type="EMBL" id="GGH87742.1"/>
    </source>
</evidence>
<dbReference type="Gene3D" id="3.40.630.30">
    <property type="match status" value="1"/>
</dbReference>
<dbReference type="Proteomes" id="UP000637774">
    <property type="component" value="Unassembled WGS sequence"/>
</dbReference>
<protein>
    <submittedName>
        <fullName evidence="2">N-acetyltransferase</fullName>
    </submittedName>
</protein>
<keyword evidence="3" id="KW-1185">Reference proteome</keyword>
<dbReference type="SUPFAM" id="SSF55729">
    <property type="entry name" value="Acyl-CoA N-acyltransferases (Nat)"/>
    <property type="match status" value="1"/>
</dbReference>
<dbReference type="PANTHER" id="PTHR43233">
    <property type="entry name" value="FAMILY N-ACETYLTRANSFERASE, PUTATIVE (AFU_ORTHOLOGUE AFUA_6G03350)-RELATED"/>
    <property type="match status" value="1"/>
</dbReference>
<dbReference type="CDD" id="cd04301">
    <property type="entry name" value="NAT_SF"/>
    <property type="match status" value="1"/>
</dbReference>
<feature type="domain" description="N-acetyltransferase" evidence="1">
    <location>
        <begin position="32"/>
        <end position="166"/>
    </location>
</feature>
<organism evidence="2 3">
    <name type="scientific">Hymenobacter frigidus</name>
    <dbReference type="NCBI Taxonomy" id="1524095"/>
    <lineage>
        <taxon>Bacteria</taxon>
        <taxon>Pseudomonadati</taxon>
        <taxon>Bacteroidota</taxon>
        <taxon>Cytophagia</taxon>
        <taxon>Cytophagales</taxon>
        <taxon>Hymenobacteraceae</taxon>
        <taxon>Hymenobacter</taxon>
    </lineage>
</organism>
<dbReference type="InterPro" id="IPR016181">
    <property type="entry name" value="Acyl_CoA_acyltransferase"/>
</dbReference>
<dbReference type="PROSITE" id="PS51186">
    <property type="entry name" value="GNAT"/>
    <property type="match status" value="1"/>
</dbReference>
<dbReference type="PANTHER" id="PTHR43233:SF1">
    <property type="entry name" value="FAMILY N-ACETYLTRANSFERASE, PUTATIVE (AFU_ORTHOLOGUE AFUA_6G03350)-RELATED"/>
    <property type="match status" value="1"/>
</dbReference>
<dbReference type="EMBL" id="BMGY01000027">
    <property type="protein sequence ID" value="GGH87742.1"/>
    <property type="molecule type" value="Genomic_DNA"/>
</dbReference>
<evidence type="ECO:0000313" key="3">
    <source>
        <dbReference type="Proteomes" id="UP000637774"/>
    </source>
</evidence>
<proteinExistence type="predicted"/>
<comment type="caution">
    <text evidence="2">The sequence shown here is derived from an EMBL/GenBank/DDBJ whole genome shotgun (WGS) entry which is preliminary data.</text>
</comment>
<dbReference type="Pfam" id="PF13508">
    <property type="entry name" value="Acetyltransf_7"/>
    <property type="match status" value="1"/>
</dbReference>
<dbReference type="InterPro" id="IPR000182">
    <property type="entry name" value="GNAT_dom"/>
</dbReference>
<evidence type="ECO:0000259" key="1">
    <source>
        <dbReference type="PROSITE" id="PS51186"/>
    </source>
</evidence>
<accession>A0ABQ2ABF4</accession>
<gene>
    <name evidence="2" type="ORF">GCM10011495_27360</name>
</gene>
<reference evidence="3" key="1">
    <citation type="journal article" date="2019" name="Int. J. Syst. Evol. Microbiol.">
        <title>The Global Catalogue of Microorganisms (GCM) 10K type strain sequencing project: providing services to taxonomists for standard genome sequencing and annotation.</title>
        <authorList>
            <consortium name="The Broad Institute Genomics Platform"/>
            <consortium name="The Broad Institute Genome Sequencing Center for Infectious Disease"/>
            <person name="Wu L."/>
            <person name="Ma J."/>
        </authorList>
    </citation>
    <scope>NUCLEOTIDE SEQUENCE [LARGE SCALE GENOMIC DNA]</scope>
    <source>
        <strain evidence="3">CGMCC 1.14966</strain>
    </source>
</reference>
<dbReference type="InterPro" id="IPR053144">
    <property type="entry name" value="Acetyltransferase_Butenolide"/>
</dbReference>
<sequence>MDAELPVVACGRIYPPVTAMALAFTATHPTGYTLSTDPQLLDIDRIHRWLSEESYWAKHIPRATVDRAIANSLNFGIYAPDGQQAAFARVVTDRATFAWLCDVFVLPEHRSQGLSKWLVKQMLAHPDLQNLRRHLLATFDAHTLYQRFGYEPLDRPDRWLEIKQVNPYGGGS</sequence>
<name>A0ABQ2ABF4_9BACT</name>